<dbReference type="InterPro" id="IPR002885">
    <property type="entry name" value="PPR_rpt"/>
</dbReference>
<feature type="repeat" description="PPR" evidence="2">
    <location>
        <begin position="755"/>
        <end position="789"/>
    </location>
</feature>
<dbReference type="NCBIfam" id="TIGR00756">
    <property type="entry name" value="PPR"/>
    <property type="match status" value="4"/>
</dbReference>
<feature type="region of interest" description="Disordered" evidence="3">
    <location>
        <begin position="239"/>
        <end position="264"/>
    </location>
</feature>
<feature type="repeat" description="PPR" evidence="2">
    <location>
        <begin position="615"/>
        <end position="649"/>
    </location>
</feature>
<name>A0ABD1UVT0_9LAMI</name>
<dbReference type="Proteomes" id="UP001604277">
    <property type="component" value="Unassembled WGS sequence"/>
</dbReference>
<reference evidence="5" key="1">
    <citation type="submission" date="2024-07" db="EMBL/GenBank/DDBJ databases">
        <title>Two chromosome-level genome assemblies of Korean endemic species Abeliophyllum distichum and Forsythia ovata (Oleaceae).</title>
        <authorList>
            <person name="Jang H."/>
        </authorList>
    </citation>
    <scope>NUCLEOTIDE SEQUENCE [LARGE SCALE GENOMIC DNA]</scope>
</reference>
<evidence type="ECO:0000256" key="1">
    <source>
        <dbReference type="ARBA" id="ARBA00022737"/>
    </source>
</evidence>
<dbReference type="Gene3D" id="1.25.40.10">
    <property type="entry name" value="Tetratricopeptide repeat domain"/>
    <property type="match status" value="3"/>
</dbReference>
<feature type="region of interest" description="Disordered" evidence="3">
    <location>
        <begin position="185"/>
        <end position="206"/>
    </location>
</feature>
<keyword evidence="5" id="KW-1185">Reference proteome</keyword>
<feature type="repeat" description="PPR" evidence="2">
    <location>
        <begin position="720"/>
        <end position="754"/>
    </location>
</feature>
<comment type="caution">
    <text evidence="4">The sequence shown here is derived from an EMBL/GenBank/DDBJ whole genome shotgun (WGS) entry which is preliminary data.</text>
</comment>
<feature type="repeat" description="PPR" evidence="2">
    <location>
        <begin position="650"/>
        <end position="684"/>
    </location>
</feature>
<accession>A0ABD1UVT0</accession>
<feature type="region of interest" description="Disordered" evidence="3">
    <location>
        <begin position="130"/>
        <end position="160"/>
    </location>
</feature>
<protein>
    <submittedName>
        <fullName evidence="4">Pentatricopeptide repeat-containing protein-like</fullName>
    </submittedName>
</protein>
<evidence type="ECO:0000313" key="5">
    <source>
        <dbReference type="Proteomes" id="UP001604277"/>
    </source>
</evidence>
<evidence type="ECO:0000256" key="2">
    <source>
        <dbReference type="PROSITE-ProRule" id="PRU00708"/>
    </source>
</evidence>
<dbReference type="Pfam" id="PF13041">
    <property type="entry name" value="PPR_2"/>
    <property type="match status" value="2"/>
</dbReference>
<dbReference type="Pfam" id="PF01535">
    <property type="entry name" value="PPR"/>
    <property type="match status" value="1"/>
</dbReference>
<sequence>MQALSIWPSRNESWPSFVLTQLDFELGSCYNSIKRKQRRKIFDFRDSLSHRNGNSFSSQKWDMRSKSFCMYSRPEVYLFSKPKKECFGASFALAWASEERAVGNNVMKENIDSLNDFSENQDFDRVRLEGIKEGDSTHGNKYDSESGDGGDSHNDDDDREQGEIHLKEKVRSENSEKLYFDRVQLEGVDESGDGGDSHNDDDDREQGEIHLKEKVRSENSEKLYFDRVQLEGVDERNLAHGNKCDTKGGDDQGKRRIHVKENEQNERSTRIDVRALAWSLHSARTAEDVDEVLRDKGELPVQVYSSILRGFGKDKRLESAMALVEWLKRKSKETNSSIRLNVFIYNSLLGVVKETENYDFVEKVINDMAVEGVHPNVVTYNTLMGIYIEQGQEVEALNLFEEMPQKGVSPSPASYSTALIAYHRLEDGFGAMKFYVDVKDMYQKGEIRRGVDENWEYEFSKLENFCIRICFQVMRRWLVNSENLSTDLLRLLKEMDRAGLRPGRTEYERLVWACTREEHCTVAKEFYTRIRERNTEISLSVCNHVIWLMGKAKKWWAALEIYEDLLDKGPKPNNMSYELIVSHFNILLSAARKKGIWRWGLRLLNKMEEKGLKPGSREWNSVLVACSKASETSAAVQIFKRMVEQGEKPTIISYGALLSALEKGKLYDEALLVWKHMIKVGVEPNLYAYTIMASIYAGQGKFNIVDSIIREMVSVGVEPTVVTFNAIISGCARNDYGSAAYEWFQRMKLQNLTPNEVTYEMLIEALANDGKPRLAYELYLRAHNEDLVLSSKAYDAVVRSSEVYGATIDVSTLGHRPPEKKKKVQIRKNLSEFCSIADVPRRSKPFDKQEIYTEQTEGLHR</sequence>
<organism evidence="4 5">
    <name type="scientific">Forsythia ovata</name>
    <dbReference type="NCBI Taxonomy" id="205694"/>
    <lineage>
        <taxon>Eukaryota</taxon>
        <taxon>Viridiplantae</taxon>
        <taxon>Streptophyta</taxon>
        <taxon>Embryophyta</taxon>
        <taxon>Tracheophyta</taxon>
        <taxon>Spermatophyta</taxon>
        <taxon>Magnoliopsida</taxon>
        <taxon>eudicotyledons</taxon>
        <taxon>Gunneridae</taxon>
        <taxon>Pentapetalae</taxon>
        <taxon>asterids</taxon>
        <taxon>lamiids</taxon>
        <taxon>Lamiales</taxon>
        <taxon>Oleaceae</taxon>
        <taxon>Forsythieae</taxon>
        <taxon>Forsythia</taxon>
    </lineage>
</organism>
<dbReference type="Pfam" id="PF13812">
    <property type="entry name" value="PPR_3"/>
    <property type="match status" value="1"/>
</dbReference>
<dbReference type="EMBL" id="JBFOLJ010000006">
    <property type="protein sequence ID" value="KAL2529026.1"/>
    <property type="molecule type" value="Genomic_DNA"/>
</dbReference>
<feature type="repeat" description="PPR" evidence="2">
    <location>
        <begin position="580"/>
        <end position="614"/>
    </location>
</feature>
<feature type="repeat" description="PPR" evidence="2">
    <location>
        <begin position="376"/>
        <end position="410"/>
    </location>
</feature>
<feature type="compositionally biased region" description="Basic and acidic residues" evidence="3">
    <location>
        <begin position="130"/>
        <end position="144"/>
    </location>
</feature>
<dbReference type="InterPro" id="IPR011990">
    <property type="entry name" value="TPR-like_helical_dom_sf"/>
</dbReference>
<evidence type="ECO:0000256" key="3">
    <source>
        <dbReference type="SAM" id="MobiDB-lite"/>
    </source>
</evidence>
<dbReference type="PROSITE" id="PS51375">
    <property type="entry name" value="PPR"/>
    <property type="match status" value="7"/>
</dbReference>
<feature type="repeat" description="PPR" evidence="2">
    <location>
        <begin position="685"/>
        <end position="719"/>
    </location>
</feature>
<dbReference type="InterPro" id="IPR053343">
    <property type="entry name" value="PSII_mRNA-binding_protein"/>
</dbReference>
<feature type="compositionally biased region" description="Acidic residues" evidence="3">
    <location>
        <begin position="187"/>
        <end position="205"/>
    </location>
</feature>
<proteinExistence type="predicted"/>
<gene>
    <name evidence="4" type="ORF">Fot_21627</name>
</gene>
<evidence type="ECO:0000313" key="4">
    <source>
        <dbReference type="EMBL" id="KAL2529026.1"/>
    </source>
</evidence>
<dbReference type="AlphaFoldDB" id="A0ABD1UVT0"/>
<dbReference type="PANTHER" id="PTHR47940">
    <property type="entry name" value="OS12G0283900 PROTEIN"/>
    <property type="match status" value="1"/>
</dbReference>
<keyword evidence="1" id="KW-0677">Repeat</keyword>
<dbReference type="PANTHER" id="PTHR47940:SF1">
    <property type="entry name" value="PROTEIN LOW PHOTOSYNTHETIC EFFICIENCY 1, CHLOROPLASTIC"/>
    <property type="match status" value="1"/>
</dbReference>